<comment type="caution">
    <text evidence="2">The sequence shown here is derived from an EMBL/GenBank/DDBJ whole genome shotgun (WGS) entry which is preliminary data.</text>
</comment>
<dbReference type="Pfam" id="PF20401">
    <property type="entry name" value="Rhomboid_2"/>
    <property type="match status" value="1"/>
</dbReference>
<feature type="transmembrane region" description="Helical" evidence="1">
    <location>
        <begin position="166"/>
        <end position="184"/>
    </location>
</feature>
<dbReference type="RefSeq" id="WP_197015897.1">
    <property type="nucleotide sequence ID" value="NZ_BAABES010000003.1"/>
</dbReference>
<proteinExistence type="predicted"/>
<dbReference type="AlphaFoldDB" id="A0A931DSE6"/>
<keyword evidence="3" id="KW-1185">Reference proteome</keyword>
<accession>A0A931DSE6</accession>
<evidence type="ECO:0000313" key="2">
    <source>
        <dbReference type="EMBL" id="MBG6093894.1"/>
    </source>
</evidence>
<protein>
    <submittedName>
        <fullName evidence="2">Uncharacterized protein</fullName>
    </submittedName>
</protein>
<evidence type="ECO:0000313" key="3">
    <source>
        <dbReference type="Proteomes" id="UP000614047"/>
    </source>
</evidence>
<dbReference type="InterPro" id="IPR046862">
    <property type="entry name" value="Rhomboid_2"/>
</dbReference>
<sequence>MLKIMKSGGAGASRHNAGTISYLALLLATHVVVFRLLSPASERRVLAAVSTNLADMTWSAPLRLVGSALVVDFSGTFLDTALIVGLGIAVCLGLLERRLGTARAFGVFATAHVLVTLAVLAVVAAAVPTGRYPEAVTHELDYGVSFGALGAIGAVTWLLPAWLRLPWAAVAVLYPLTAADWYGWLPDYSSVGHVLSAATGVIMSALLVRPRAAPAPQT</sequence>
<reference evidence="2" key="1">
    <citation type="submission" date="2020-11" db="EMBL/GenBank/DDBJ databases">
        <title>Sequencing the genomes of 1000 actinobacteria strains.</title>
        <authorList>
            <person name="Klenk H.-P."/>
        </authorList>
    </citation>
    <scope>NUCLEOTIDE SEQUENCE</scope>
    <source>
        <strain evidence="2">DSM 43175</strain>
    </source>
</reference>
<keyword evidence="1" id="KW-0812">Transmembrane</keyword>
<gene>
    <name evidence="2" type="ORF">IW256_008007</name>
</gene>
<feature type="transmembrane region" description="Helical" evidence="1">
    <location>
        <begin position="140"/>
        <end position="159"/>
    </location>
</feature>
<organism evidence="2 3">
    <name type="scientific">Actinomadura viridis</name>
    <dbReference type="NCBI Taxonomy" id="58110"/>
    <lineage>
        <taxon>Bacteria</taxon>
        <taxon>Bacillati</taxon>
        <taxon>Actinomycetota</taxon>
        <taxon>Actinomycetes</taxon>
        <taxon>Streptosporangiales</taxon>
        <taxon>Thermomonosporaceae</taxon>
        <taxon>Actinomadura</taxon>
    </lineage>
</organism>
<feature type="transmembrane region" description="Helical" evidence="1">
    <location>
        <begin position="20"/>
        <end position="37"/>
    </location>
</feature>
<dbReference type="EMBL" id="JADOUA010000001">
    <property type="protein sequence ID" value="MBG6093894.1"/>
    <property type="molecule type" value="Genomic_DNA"/>
</dbReference>
<keyword evidence="1" id="KW-0472">Membrane</keyword>
<name>A0A931DSE6_9ACTN</name>
<feature type="transmembrane region" description="Helical" evidence="1">
    <location>
        <begin position="73"/>
        <end position="95"/>
    </location>
</feature>
<feature type="transmembrane region" description="Helical" evidence="1">
    <location>
        <begin position="107"/>
        <end position="128"/>
    </location>
</feature>
<evidence type="ECO:0000256" key="1">
    <source>
        <dbReference type="SAM" id="Phobius"/>
    </source>
</evidence>
<dbReference type="Proteomes" id="UP000614047">
    <property type="component" value="Unassembled WGS sequence"/>
</dbReference>
<feature type="transmembrane region" description="Helical" evidence="1">
    <location>
        <begin position="190"/>
        <end position="208"/>
    </location>
</feature>
<keyword evidence="1" id="KW-1133">Transmembrane helix</keyword>